<evidence type="ECO:0000256" key="2">
    <source>
        <dbReference type="RuleBase" id="RU362097"/>
    </source>
</evidence>
<reference evidence="5" key="1">
    <citation type="journal article" date="2019" name="Int. J. Syst. Evol. Microbiol.">
        <title>The Global Catalogue of Microorganisms (GCM) 10K type strain sequencing project: providing services to taxonomists for standard genome sequencing and annotation.</title>
        <authorList>
            <consortium name="The Broad Institute Genomics Platform"/>
            <consortium name="The Broad Institute Genome Sequencing Center for Infectious Disease"/>
            <person name="Wu L."/>
            <person name="Ma J."/>
        </authorList>
    </citation>
    <scope>NUCLEOTIDE SEQUENCE [LARGE SCALE GENOMIC DNA]</scope>
    <source>
        <strain evidence="5">NBRC 109341</strain>
    </source>
</reference>
<gene>
    <name evidence="4" type="ORF">GCM10007935_25790</name>
</gene>
<accession>A0ABQ6C4A6</accession>
<keyword evidence="2" id="KW-0564">Palmitate</keyword>
<dbReference type="RefSeq" id="WP_284308140.1">
    <property type="nucleotide sequence ID" value="NZ_BSPB01000020.1"/>
</dbReference>
<dbReference type="PANTHER" id="PTHR30203:SF32">
    <property type="entry name" value="CATION EFFLUX SYSTEM PROTEIN CUSC"/>
    <property type="match status" value="1"/>
</dbReference>
<keyword evidence="2" id="KW-1134">Transmembrane beta strand</keyword>
<dbReference type="Gene3D" id="1.20.1600.10">
    <property type="entry name" value="Outer membrane efflux proteins (OEP)"/>
    <property type="match status" value="1"/>
</dbReference>
<dbReference type="Pfam" id="PF02321">
    <property type="entry name" value="OEP"/>
    <property type="match status" value="2"/>
</dbReference>
<comment type="similarity">
    <text evidence="1 2">Belongs to the outer membrane factor (OMF) (TC 1.B.17) family.</text>
</comment>
<feature type="region of interest" description="Disordered" evidence="3">
    <location>
        <begin position="114"/>
        <end position="133"/>
    </location>
</feature>
<keyword evidence="2" id="KW-0472">Membrane</keyword>
<dbReference type="Gene3D" id="2.20.200.10">
    <property type="entry name" value="Outer membrane efflux proteins (OEP)"/>
    <property type="match status" value="1"/>
</dbReference>
<keyword evidence="2" id="KW-0449">Lipoprotein</keyword>
<dbReference type="EMBL" id="BSPB01000020">
    <property type="protein sequence ID" value="GLS15146.1"/>
    <property type="molecule type" value="Genomic_DNA"/>
</dbReference>
<dbReference type="InterPro" id="IPR010131">
    <property type="entry name" value="MdtP/NodT-like"/>
</dbReference>
<dbReference type="PANTHER" id="PTHR30203">
    <property type="entry name" value="OUTER MEMBRANE CATION EFFLUX PROTEIN"/>
    <property type="match status" value="1"/>
</dbReference>
<evidence type="ECO:0000256" key="1">
    <source>
        <dbReference type="ARBA" id="ARBA00007613"/>
    </source>
</evidence>
<evidence type="ECO:0000313" key="4">
    <source>
        <dbReference type="EMBL" id="GLS15146.1"/>
    </source>
</evidence>
<proteinExistence type="inferred from homology"/>
<dbReference type="Proteomes" id="UP001156903">
    <property type="component" value="Unassembled WGS sequence"/>
</dbReference>
<dbReference type="InterPro" id="IPR003423">
    <property type="entry name" value="OMP_efflux"/>
</dbReference>
<dbReference type="NCBIfam" id="TIGR01845">
    <property type="entry name" value="outer_NodT"/>
    <property type="match status" value="1"/>
</dbReference>
<name>A0ABQ6C4A6_9BURK</name>
<keyword evidence="2" id="KW-0812">Transmembrane</keyword>
<comment type="subcellular location">
    <subcellularLocation>
        <location evidence="2">Cell membrane</location>
        <topology evidence="2">Lipid-anchor</topology>
    </subcellularLocation>
</comment>
<sequence>MTALPDAPFHAAAARRPLHAAIGAISLAVLTGCASLSAPATADLPAIATPAQWRTAPAEAGSATALASWWQRFGDAELTALITQALQANTSVRSAQASLQQARAQRDAAQAGLWPTLTGSGSGQRSKSGDAAASNRFQAGLDASWEPDLFGANRSTAQASEADLAAAGTTLANAQVSLAAEVALGYIDLRGLQQRLAIAQASLAAQAETLQITRWRAQAGLAASLDVEQALAAYEQTAAQVPALQTSIGQNLNALAVLTGQAPGALNERLASAAPVPQASATLALAIPAEVLRQRPDVRTAEYRIGAALARLDAAEADRYPSLRIGGSVGLSALTLSGLGSGATIANSLLASISLPLFDGGTRRAQVQSQEAALEAARVNYEAAVLTALQDVEDALLALRGDQERLVRQQRAQQAAANADLLARQRYSSGLIDFRTVLDTQRTLLSAQDSVASTQASIAADHVRLYKALGGGWNPEAATTTEPASTR</sequence>
<evidence type="ECO:0000256" key="3">
    <source>
        <dbReference type="SAM" id="MobiDB-lite"/>
    </source>
</evidence>
<keyword evidence="5" id="KW-1185">Reference proteome</keyword>
<evidence type="ECO:0000313" key="5">
    <source>
        <dbReference type="Proteomes" id="UP001156903"/>
    </source>
</evidence>
<feature type="compositionally biased region" description="Polar residues" evidence="3">
    <location>
        <begin position="117"/>
        <end position="126"/>
    </location>
</feature>
<protein>
    <submittedName>
        <fullName evidence="4">RND transporter</fullName>
    </submittedName>
</protein>
<dbReference type="SUPFAM" id="SSF56954">
    <property type="entry name" value="Outer membrane efflux proteins (OEP)"/>
    <property type="match status" value="1"/>
</dbReference>
<comment type="caution">
    <text evidence="4">The sequence shown here is derived from an EMBL/GenBank/DDBJ whole genome shotgun (WGS) entry which is preliminary data.</text>
</comment>
<organism evidence="4 5">
    <name type="scientific">Hydrogenophaga electricum</name>
    <dbReference type="NCBI Taxonomy" id="1230953"/>
    <lineage>
        <taxon>Bacteria</taxon>
        <taxon>Pseudomonadati</taxon>
        <taxon>Pseudomonadota</taxon>
        <taxon>Betaproteobacteria</taxon>
        <taxon>Burkholderiales</taxon>
        <taxon>Comamonadaceae</taxon>
        <taxon>Hydrogenophaga</taxon>
    </lineage>
</organism>